<dbReference type="EMBL" id="BMML01000027">
    <property type="protein sequence ID" value="GGN38124.1"/>
    <property type="molecule type" value="Genomic_DNA"/>
</dbReference>
<comment type="caution">
    <text evidence="1">The sequence shown here is derived from an EMBL/GenBank/DDBJ whole genome shotgun (WGS) entry which is preliminary data.</text>
</comment>
<evidence type="ECO:0000313" key="1">
    <source>
        <dbReference type="EMBL" id="GGN38124.1"/>
    </source>
</evidence>
<name>A0A917XLH1_9ACTN</name>
<reference evidence="1" key="1">
    <citation type="journal article" date="2014" name="Int. J. Syst. Evol. Microbiol.">
        <title>Complete genome sequence of Corynebacterium casei LMG S-19264T (=DSM 44701T), isolated from a smear-ripened cheese.</title>
        <authorList>
            <consortium name="US DOE Joint Genome Institute (JGI-PGF)"/>
            <person name="Walter F."/>
            <person name="Albersmeier A."/>
            <person name="Kalinowski J."/>
            <person name="Ruckert C."/>
        </authorList>
    </citation>
    <scope>NUCLEOTIDE SEQUENCE</scope>
    <source>
        <strain evidence="1">CGMCC 4.7110</strain>
    </source>
</reference>
<dbReference type="Proteomes" id="UP000653411">
    <property type="component" value="Unassembled WGS sequence"/>
</dbReference>
<accession>A0A917XLH1</accession>
<proteinExistence type="predicted"/>
<sequence length="80" mass="9006">MELRFIAKDPNTDGANCPTVWVDEERQELVMQGWTVDEATRANCLMTGPIPDGEEVVRLPMRMVTAIREACDVAERTAVR</sequence>
<reference evidence="1" key="2">
    <citation type="submission" date="2020-09" db="EMBL/GenBank/DDBJ databases">
        <authorList>
            <person name="Sun Q."/>
            <person name="Zhou Y."/>
        </authorList>
    </citation>
    <scope>NUCLEOTIDE SEQUENCE</scope>
    <source>
        <strain evidence="1">CGMCC 4.7110</strain>
    </source>
</reference>
<evidence type="ECO:0000313" key="2">
    <source>
        <dbReference type="Proteomes" id="UP000653411"/>
    </source>
</evidence>
<protein>
    <submittedName>
        <fullName evidence="1">Uncharacterized protein</fullName>
    </submittedName>
</protein>
<keyword evidence="2" id="KW-1185">Reference proteome</keyword>
<organism evidence="1 2">
    <name type="scientific">Streptomyces fuscichromogenes</name>
    <dbReference type="NCBI Taxonomy" id="1324013"/>
    <lineage>
        <taxon>Bacteria</taxon>
        <taxon>Bacillati</taxon>
        <taxon>Actinomycetota</taxon>
        <taxon>Actinomycetes</taxon>
        <taxon>Kitasatosporales</taxon>
        <taxon>Streptomycetaceae</taxon>
        <taxon>Streptomyces</taxon>
    </lineage>
</organism>
<gene>
    <name evidence="1" type="ORF">GCM10011578_083150</name>
</gene>
<dbReference type="AlphaFoldDB" id="A0A917XLH1"/>
<dbReference type="RefSeq" id="WP_189268127.1">
    <property type="nucleotide sequence ID" value="NZ_BMML01000027.1"/>
</dbReference>